<name>A0A2W4T123_9GAMM</name>
<evidence type="ECO:0008006" key="3">
    <source>
        <dbReference type="Google" id="ProtNLM"/>
    </source>
</evidence>
<dbReference type="AlphaFoldDB" id="A0A2W4T123"/>
<evidence type="ECO:0000313" key="2">
    <source>
        <dbReference type="Proteomes" id="UP000249396"/>
    </source>
</evidence>
<dbReference type="Proteomes" id="UP000249396">
    <property type="component" value="Unassembled WGS sequence"/>
</dbReference>
<accession>A0A2W4T123</accession>
<comment type="caution">
    <text evidence="1">The sequence shown here is derived from an EMBL/GenBank/DDBJ whole genome shotgun (WGS) entry which is preliminary data.</text>
</comment>
<organism evidence="1 2">
    <name type="scientific">Candidatus Methylumidiphilus alinenensis</name>
    <dbReference type="NCBI Taxonomy" id="2202197"/>
    <lineage>
        <taxon>Bacteria</taxon>
        <taxon>Pseudomonadati</taxon>
        <taxon>Pseudomonadota</taxon>
        <taxon>Gammaproteobacteria</taxon>
        <taxon>Methylococcales</taxon>
        <taxon>Candidatus Methylumidiphilus</taxon>
    </lineage>
</organism>
<sequence length="100" mass="11439">MDEAFKCLHRWTGQAFTRVRSLTFELVLVMVLRKSVKSLQNVVNEAMSWLGVGTVTASAYSQARYKLKHTAFIELNQKAVVATMYGDGDYKRFWGFRIVA</sequence>
<evidence type="ECO:0000313" key="1">
    <source>
        <dbReference type="EMBL" id="PZN76447.1"/>
    </source>
</evidence>
<protein>
    <recommendedName>
        <fullName evidence="3">Transposase DDE domain-containing protein</fullName>
    </recommendedName>
</protein>
<proteinExistence type="predicted"/>
<dbReference type="EMBL" id="QJPH01000359">
    <property type="protein sequence ID" value="PZN76447.1"/>
    <property type="molecule type" value="Genomic_DNA"/>
</dbReference>
<reference evidence="1 2" key="1">
    <citation type="journal article" date="2018" name="Aquat. Microb. Ecol.">
        <title>Gammaproteobacterial methanotrophs dominate.</title>
        <authorList>
            <person name="Rissanen A.J."/>
            <person name="Saarenheimo J."/>
            <person name="Tiirola M."/>
            <person name="Peura S."/>
            <person name="Aalto S.L."/>
            <person name="Karvinen A."/>
            <person name="Nykanen H."/>
        </authorList>
    </citation>
    <scope>NUCLEOTIDE SEQUENCE [LARGE SCALE GENOMIC DNA]</scope>
    <source>
        <strain evidence="1">AMbin10</strain>
    </source>
</reference>
<gene>
    <name evidence="1" type="ORF">DM484_16565</name>
</gene>